<keyword evidence="8" id="KW-1185">Reference proteome</keyword>
<evidence type="ECO:0000256" key="2">
    <source>
        <dbReference type="ARBA" id="ARBA00023125"/>
    </source>
</evidence>
<sequence>MLVTLTSIASTPLGEQARRRSAVARRSSKTEPERKADDAYHHGHLRTALLQAALETIAARGVDAVKMNDLARRTGVSVAAPFRHFPNRQALLVALAEDAAQRLQARMEAAARSHEDPTEAHRARGVAYVRFAVEEPAYFAVLSRADVIAASPPLQRMSAMNIEAMDLILGKRRGGEATPSLVRRTAGVLAAQALTFGLARMIVEGLLGDITAEQAERLAYEVTGVLGEGL</sequence>
<reference evidence="8" key="1">
    <citation type="submission" date="2018-09" db="EMBL/GenBank/DDBJ databases">
        <authorList>
            <person name="Livingstone P.G."/>
            <person name="Whitworth D.E."/>
        </authorList>
    </citation>
    <scope>NUCLEOTIDE SEQUENCE [LARGE SCALE GENOMIC DNA]</scope>
    <source>
        <strain evidence="8">CA051B</strain>
    </source>
</reference>
<gene>
    <name evidence="7" type="ORF">D7V93_31135</name>
</gene>
<dbReference type="GO" id="GO:0003700">
    <property type="term" value="F:DNA-binding transcription factor activity"/>
    <property type="evidence" value="ECO:0007669"/>
    <property type="project" value="TreeGrafter"/>
</dbReference>
<evidence type="ECO:0000313" key="7">
    <source>
        <dbReference type="EMBL" id="RKH50005.1"/>
    </source>
</evidence>
<dbReference type="GO" id="GO:0000976">
    <property type="term" value="F:transcription cis-regulatory region binding"/>
    <property type="evidence" value="ECO:0007669"/>
    <property type="project" value="TreeGrafter"/>
</dbReference>
<name>A0A3A8P964_9BACT</name>
<dbReference type="InterPro" id="IPR009057">
    <property type="entry name" value="Homeodomain-like_sf"/>
</dbReference>
<protein>
    <submittedName>
        <fullName evidence="7">TetR/AcrR family transcriptional regulator</fullName>
    </submittedName>
</protein>
<dbReference type="InterPro" id="IPR036271">
    <property type="entry name" value="Tet_transcr_reg_TetR-rel_C_sf"/>
</dbReference>
<keyword evidence="2 4" id="KW-0238">DNA-binding</keyword>
<accession>A0A3A8P964</accession>
<feature type="domain" description="HTH tetR-type" evidence="6">
    <location>
        <begin position="43"/>
        <end position="103"/>
    </location>
</feature>
<dbReference type="InterPro" id="IPR001647">
    <property type="entry name" value="HTH_TetR"/>
</dbReference>
<dbReference type="EMBL" id="RAWB01000439">
    <property type="protein sequence ID" value="RKH50005.1"/>
    <property type="molecule type" value="Genomic_DNA"/>
</dbReference>
<comment type="caution">
    <text evidence="7">The sequence shown here is derived from an EMBL/GenBank/DDBJ whole genome shotgun (WGS) entry which is preliminary data.</text>
</comment>
<dbReference type="SUPFAM" id="SSF46689">
    <property type="entry name" value="Homeodomain-like"/>
    <property type="match status" value="1"/>
</dbReference>
<dbReference type="Gene3D" id="1.10.357.10">
    <property type="entry name" value="Tetracycline Repressor, domain 2"/>
    <property type="match status" value="1"/>
</dbReference>
<keyword evidence="1" id="KW-0805">Transcription regulation</keyword>
<dbReference type="Pfam" id="PF00440">
    <property type="entry name" value="TetR_N"/>
    <property type="match status" value="1"/>
</dbReference>
<evidence type="ECO:0000256" key="1">
    <source>
        <dbReference type="ARBA" id="ARBA00023015"/>
    </source>
</evidence>
<organism evidence="7 8">
    <name type="scientific">Corallococcus llansteffanensis</name>
    <dbReference type="NCBI Taxonomy" id="2316731"/>
    <lineage>
        <taxon>Bacteria</taxon>
        <taxon>Pseudomonadati</taxon>
        <taxon>Myxococcota</taxon>
        <taxon>Myxococcia</taxon>
        <taxon>Myxococcales</taxon>
        <taxon>Cystobacterineae</taxon>
        <taxon>Myxococcaceae</taxon>
        <taxon>Corallococcus</taxon>
    </lineage>
</organism>
<evidence type="ECO:0000256" key="4">
    <source>
        <dbReference type="PROSITE-ProRule" id="PRU00335"/>
    </source>
</evidence>
<dbReference type="SUPFAM" id="SSF48498">
    <property type="entry name" value="Tetracyclin repressor-like, C-terminal domain"/>
    <property type="match status" value="1"/>
</dbReference>
<feature type="DNA-binding region" description="H-T-H motif" evidence="4">
    <location>
        <begin position="66"/>
        <end position="85"/>
    </location>
</feature>
<dbReference type="Proteomes" id="UP000272888">
    <property type="component" value="Unassembled WGS sequence"/>
</dbReference>
<proteinExistence type="predicted"/>
<evidence type="ECO:0000256" key="3">
    <source>
        <dbReference type="ARBA" id="ARBA00023163"/>
    </source>
</evidence>
<dbReference type="PRINTS" id="PR00455">
    <property type="entry name" value="HTHTETR"/>
</dbReference>
<dbReference type="InterPro" id="IPR050109">
    <property type="entry name" value="HTH-type_TetR-like_transc_reg"/>
</dbReference>
<dbReference type="AlphaFoldDB" id="A0A3A8P964"/>
<feature type="compositionally biased region" description="Basic and acidic residues" evidence="5">
    <location>
        <begin position="28"/>
        <end position="41"/>
    </location>
</feature>
<feature type="region of interest" description="Disordered" evidence="5">
    <location>
        <begin position="14"/>
        <end position="41"/>
    </location>
</feature>
<evidence type="ECO:0000259" key="6">
    <source>
        <dbReference type="PROSITE" id="PS50977"/>
    </source>
</evidence>
<evidence type="ECO:0000313" key="8">
    <source>
        <dbReference type="Proteomes" id="UP000272888"/>
    </source>
</evidence>
<dbReference type="PANTHER" id="PTHR30055:SF234">
    <property type="entry name" value="HTH-TYPE TRANSCRIPTIONAL REGULATOR BETI"/>
    <property type="match status" value="1"/>
</dbReference>
<dbReference type="PANTHER" id="PTHR30055">
    <property type="entry name" value="HTH-TYPE TRANSCRIPTIONAL REGULATOR RUTR"/>
    <property type="match status" value="1"/>
</dbReference>
<keyword evidence="3" id="KW-0804">Transcription</keyword>
<dbReference type="PROSITE" id="PS50977">
    <property type="entry name" value="HTH_TETR_2"/>
    <property type="match status" value="1"/>
</dbReference>
<evidence type="ECO:0000256" key="5">
    <source>
        <dbReference type="SAM" id="MobiDB-lite"/>
    </source>
</evidence>